<keyword evidence="17" id="KW-1185">Reference proteome</keyword>
<evidence type="ECO:0000256" key="5">
    <source>
        <dbReference type="ARBA" id="ARBA00022563"/>
    </source>
</evidence>
<feature type="domain" description="Tetrahydrofolate dehydrogenase/cyclohydrolase NAD(P)-binding" evidence="15">
    <location>
        <begin position="156"/>
        <end position="216"/>
    </location>
</feature>
<comment type="similarity">
    <text evidence="11">Belongs to the tetrahydrofolate dehydrogenase/cyclohydrolase family.</text>
</comment>
<dbReference type="PRINTS" id="PR00085">
    <property type="entry name" value="THFDHDRGNASE"/>
</dbReference>
<dbReference type="Pfam" id="PF00763">
    <property type="entry name" value="THF_DHG_CYH"/>
    <property type="match status" value="1"/>
</dbReference>
<accession>A0A2N3N6B0</accession>
<comment type="subcellular location">
    <subcellularLocation>
        <location evidence="2">Cytoplasm</location>
    </subcellularLocation>
    <subcellularLocation>
        <location evidence="1">Nucleus</location>
    </subcellularLocation>
</comment>
<keyword evidence="7" id="KW-0560">Oxidoreductase</keyword>
<evidence type="ECO:0000256" key="11">
    <source>
        <dbReference type="ARBA" id="ARBA00061364"/>
    </source>
</evidence>
<keyword evidence="6" id="KW-0658">Purine biosynthesis</keyword>
<evidence type="ECO:0000313" key="16">
    <source>
        <dbReference type="EMBL" id="PKS07912.1"/>
    </source>
</evidence>
<dbReference type="InterPro" id="IPR020631">
    <property type="entry name" value="THF_DH/CycHdrlase_NAD-bd_dom"/>
</dbReference>
<dbReference type="GO" id="GO:0005634">
    <property type="term" value="C:nucleus"/>
    <property type="evidence" value="ECO:0007669"/>
    <property type="project" value="UniProtKB-SubCell"/>
</dbReference>
<evidence type="ECO:0000256" key="1">
    <source>
        <dbReference type="ARBA" id="ARBA00004123"/>
    </source>
</evidence>
<dbReference type="InterPro" id="IPR036291">
    <property type="entry name" value="NAD(P)-bd_dom_sf"/>
</dbReference>
<dbReference type="InterPro" id="IPR000672">
    <property type="entry name" value="THF_DH/CycHdrlase"/>
</dbReference>
<organism evidence="16 17">
    <name type="scientific">Lomentospora prolificans</name>
    <dbReference type="NCBI Taxonomy" id="41688"/>
    <lineage>
        <taxon>Eukaryota</taxon>
        <taxon>Fungi</taxon>
        <taxon>Dikarya</taxon>
        <taxon>Ascomycota</taxon>
        <taxon>Pezizomycotina</taxon>
        <taxon>Sordariomycetes</taxon>
        <taxon>Hypocreomycetidae</taxon>
        <taxon>Microascales</taxon>
        <taxon>Microascaceae</taxon>
        <taxon>Lomentospora</taxon>
    </lineage>
</organism>
<dbReference type="GO" id="GO:0004487">
    <property type="term" value="F:methylenetetrahydrofolate dehydrogenase (NAD+) activity"/>
    <property type="evidence" value="ECO:0007669"/>
    <property type="project" value="UniProtKB-EC"/>
</dbReference>
<dbReference type="InParanoid" id="A0A2N3N6B0"/>
<evidence type="ECO:0000313" key="17">
    <source>
        <dbReference type="Proteomes" id="UP000233524"/>
    </source>
</evidence>
<evidence type="ECO:0000256" key="6">
    <source>
        <dbReference type="ARBA" id="ARBA00022755"/>
    </source>
</evidence>
<dbReference type="FunFam" id="3.40.50.720:FF:000255">
    <property type="entry name" value="Methylenetetrahydrofolate dehydrogenase"/>
    <property type="match status" value="1"/>
</dbReference>
<dbReference type="InterPro" id="IPR035812">
    <property type="entry name" value="m-THF_DH_NAD-bd"/>
</dbReference>
<feature type="domain" description="Tetrahydrofolate dehydrogenase/cyclohydrolase catalytic" evidence="14">
    <location>
        <begin position="16"/>
        <end position="127"/>
    </location>
</feature>
<evidence type="ECO:0000259" key="15">
    <source>
        <dbReference type="Pfam" id="PF02882"/>
    </source>
</evidence>
<dbReference type="Pfam" id="PF02882">
    <property type="entry name" value="THF_DHG_CYH_C"/>
    <property type="match status" value="1"/>
</dbReference>
<dbReference type="CDD" id="cd01079">
    <property type="entry name" value="NAD_bind_m-THF_DH"/>
    <property type="match status" value="1"/>
</dbReference>
<evidence type="ECO:0000256" key="3">
    <source>
        <dbReference type="ARBA" id="ARBA00011738"/>
    </source>
</evidence>
<dbReference type="Gene3D" id="3.40.50.720">
    <property type="entry name" value="NAD(P)-binding Rossmann-like Domain"/>
    <property type="match status" value="1"/>
</dbReference>
<name>A0A2N3N6B0_9PEZI</name>
<dbReference type="FunFam" id="3.40.50.10860:FF:000012">
    <property type="entry name" value="Methylenetetrahydrofolate dehydrogenase [NAD(+)]"/>
    <property type="match status" value="1"/>
</dbReference>
<dbReference type="Proteomes" id="UP000233524">
    <property type="component" value="Unassembled WGS sequence"/>
</dbReference>
<dbReference type="GO" id="GO:0006730">
    <property type="term" value="P:one-carbon metabolic process"/>
    <property type="evidence" value="ECO:0007669"/>
    <property type="project" value="UniProtKB-KW"/>
</dbReference>
<comment type="function">
    <text evidence="10">Catalyzes oxidation of cytoplasmic one-carbon units for purine biosynthesis.</text>
</comment>
<protein>
    <recommendedName>
        <fullName evidence="13">Methylenetetrahydrofolate dehydrogenase [NAD(+)]</fullName>
        <ecNumber evidence="12">1.5.1.15</ecNumber>
    </recommendedName>
</protein>
<proteinExistence type="inferred from homology"/>
<evidence type="ECO:0000256" key="7">
    <source>
        <dbReference type="ARBA" id="ARBA00023002"/>
    </source>
</evidence>
<dbReference type="InterPro" id="IPR020630">
    <property type="entry name" value="THF_DH/CycHdrlase_cat_dom"/>
</dbReference>
<dbReference type="Gene3D" id="3.40.50.10860">
    <property type="entry name" value="Leucine Dehydrogenase, chain A, domain 1"/>
    <property type="match status" value="1"/>
</dbReference>
<dbReference type="GO" id="GO:0006164">
    <property type="term" value="P:purine nucleotide biosynthetic process"/>
    <property type="evidence" value="ECO:0007669"/>
    <property type="project" value="UniProtKB-KW"/>
</dbReference>
<evidence type="ECO:0000256" key="12">
    <source>
        <dbReference type="ARBA" id="ARBA00066980"/>
    </source>
</evidence>
<evidence type="ECO:0000259" key="14">
    <source>
        <dbReference type="Pfam" id="PF00763"/>
    </source>
</evidence>
<dbReference type="GO" id="GO:0004488">
    <property type="term" value="F:methylenetetrahydrofolate dehydrogenase (NADP+) activity"/>
    <property type="evidence" value="ECO:0007669"/>
    <property type="project" value="InterPro"/>
</dbReference>
<dbReference type="PANTHER" id="PTHR48099">
    <property type="entry name" value="C-1-TETRAHYDROFOLATE SYNTHASE, CYTOPLASMIC-RELATED"/>
    <property type="match status" value="1"/>
</dbReference>
<evidence type="ECO:0000256" key="9">
    <source>
        <dbReference type="ARBA" id="ARBA00023242"/>
    </source>
</evidence>
<evidence type="ECO:0000256" key="4">
    <source>
        <dbReference type="ARBA" id="ARBA00022490"/>
    </source>
</evidence>
<evidence type="ECO:0000256" key="10">
    <source>
        <dbReference type="ARBA" id="ARBA00053076"/>
    </source>
</evidence>
<dbReference type="SUPFAM" id="SSF51735">
    <property type="entry name" value="NAD(P)-binding Rossmann-fold domains"/>
    <property type="match status" value="1"/>
</dbReference>
<sequence>MAEATPVPKTCKVVMAETIAKNLLAEVKQTLEEMQNKGMPQPQLAAFLANDDPHAVKYAEWSKKTCEENGFKFDLRTVDKELLEDEIMSANQDSAVDGTIVYYPIFQSNPTHDKYIQETVALSKDVEGLCHTHLQNMYYNVRFLDPPANLKKSLLPCTPLAIVKILEYLQIYNSILPYGNRLFGKTITVINRSEVNGRPLAALLANDGATVYSVDITGVQVFTRGQGIKQPRHQVLDKEGWSVENCLPLSDVIISGVPSENYKVNTELIRDGAVCINFSSYRNFDGPAIKEKASIYVPSVGKVTIAVLLRNLLRLIDNRQPSEPPKTES</sequence>
<dbReference type="VEuPathDB" id="FungiDB:jhhlp_006521"/>
<dbReference type="EC" id="1.5.1.15" evidence="12"/>
<keyword evidence="9" id="KW-0539">Nucleus</keyword>
<evidence type="ECO:0000256" key="2">
    <source>
        <dbReference type="ARBA" id="ARBA00004496"/>
    </source>
</evidence>
<dbReference type="GO" id="GO:0005829">
    <property type="term" value="C:cytosol"/>
    <property type="evidence" value="ECO:0007669"/>
    <property type="project" value="TreeGrafter"/>
</dbReference>
<dbReference type="PANTHER" id="PTHR48099:SF3">
    <property type="entry name" value="METHYLENETETRAHYDROFOLATE DEHYDROGENASE [NAD(+)]"/>
    <property type="match status" value="1"/>
</dbReference>
<comment type="caution">
    <text evidence="16">The sequence shown here is derived from an EMBL/GenBank/DDBJ whole genome shotgun (WGS) entry which is preliminary data.</text>
</comment>
<evidence type="ECO:0000256" key="8">
    <source>
        <dbReference type="ARBA" id="ARBA00023027"/>
    </source>
</evidence>
<gene>
    <name evidence="16" type="ORF">jhhlp_006521</name>
</gene>
<dbReference type="EMBL" id="NLAX01000701">
    <property type="protein sequence ID" value="PKS07912.1"/>
    <property type="molecule type" value="Genomic_DNA"/>
</dbReference>
<dbReference type="OrthoDB" id="41403at2759"/>
<dbReference type="SUPFAM" id="SSF53223">
    <property type="entry name" value="Aminoacid dehydrogenase-like, N-terminal domain"/>
    <property type="match status" value="1"/>
</dbReference>
<keyword evidence="8" id="KW-0520">NAD</keyword>
<reference evidence="16 17" key="1">
    <citation type="journal article" date="2017" name="G3 (Bethesda)">
        <title>First Draft Genome Sequence of the Pathogenic Fungus Lomentospora prolificans (Formerly Scedosporium prolificans).</title>
        <authorList>
            <person name="Luo R."/>
            <person name="Zimin A."/>
            <person name="Workman R."/>
            <person name="Fan Y."/>
            <person name="Pertea G."/>
            <person name="Grossman N."/>
            <person name="Wear M.P."/>
            <person name="Jia B."/>
            <person name="Miller H."/>
            <person name="Casadevall A."/>
            <person name="Timp W."/>
            <person name="Zhang S.X."/>
            <person name="Salzberg S.L."/>
        </authorList>
    </citation>
    <scope>NUCLEOTIDE SEQUENCE [LARGE SCALE GENOMIC DNA]</scope>
    <source>
        <strain evidence="16 17">JHH-5317</strain>
    </source>
</reference>
<dbReference type="STRING" id="41688.A0A2N3N6B0"/>
<evidence type="ECO:0000256" key="13">
    <source>
        <dbReference type="ARBA" id="ARBA00074830"/>
    </source>
</evidence>
<keyword evidence="5" id="KW-0554">One-carbon metabolism</keyword>
<dbReference type="GO" id="GO:0009113">
    <property type="term" value="P:purine nucleobase biosynthetic process"/>
    <property type="evidence" value="ECO:0007669"/>
    <property type="project" value="TreeGrafter"/>
</dbReference>
<dbReference type="AlphaFoldDB" id="A0A2N3N6B0"/>
<comment type="subunit">
    <text evidence="3">Homodimer.</text>
</comment>
<dbReference type="FunCoup" id="A0A2N3N6B0">
    <property type="interactions" value="266"/>
</dbReference>
<dbReference type="InterPro" id="IPR046346">
    <property type="entry name" value="Aminoacid_DH-like_N_sf"/>
</dbReference>
<keyword evidence="4" id="KW-0963">Cytoplasm</keyword>